<dbReference type="InterPro" id="IPR002155">
    <property type="entry name" value="Thiolase"/>
</dbReference>
<dbReference type="Pfam" id="PF22691">
    <property type="entry name" value="Thiolase_C_1"/>
    <property type="match status" value="1"/>
</dbReference>
<protein>
    <submittedName>
        <fullName evidence="3">Thiolase family protein</fullName>
        <ecNumber evidence="3">2.3.1.-</ecNumber>
    </submittedName>
</protein>
<dbReference type="Gene3D" id="3.40.47.10">
    <property type="match status" value="1"/>
</dbReference>
<gene>
    <name evidence="3" type="ORF">ACFOYW_00715</name>
</gene>
<dbReference type="PANTHER" id="PTHR42870">
    <property type="entry name" value="ACETYL-COA C-ACETYLTRANSFERASE"/>
    <property type="match status" value="1"/>
</dbReference>
<name>A0ABV8Q1N7_9MICO</name>
<dbReference type="PIRSF" id="PIRSF000429">
    <property type="entry name" value="Ac-CoA_Ac_transf"/>
    <property type="match status" value="1"/>
</dbReference>
<sequence length="385" mass="42003">MSLKITDPSDIAIVGVGQTNYRALYEERGVKRDAQSLAAAALKEAIEDAGIAKEDIDGLFVSRVGYNRTANVLGIHHPHFVQELEGSGRMSGVALQNAVSLIASGAAETVACVYGNNGRSVQMKYGGEGTGEGGVETAGYDAMYGMTSPGAYVSLMYQRYRHLYGAPEDALYPLAANNRRNATKNPYAVFQKELSRDDYLGSRYIAEPLRLFDYCLINDGGVAFIVTTMEKARTLPSKPVRIAATAGIAELTNFYTSQDFFYEASREVARRVYEKSGYGPADMDALEVYDNFLPTILFTLEGFGHADRGTAWEWVRENTIGYDGAHPLNTSGSHTAESYMQGWALHVEAVKQLRGEAGERQVADCNVVQYMCASPIVTSHVLTAE</sequence>
<dbReference type="SUPFAM" id="SSF53901">
    <property type="entry name" value="Thiolase-like"/>
    <property type="match status" value="1"/>
</dbReference>
<evidence type="ECO:0000259" key="2">
    <source>
        <dbReference type="Pfam" id="PF22691"/>
    </source>
</evidence>
<keyword evidence="4" id="KW-1185">Reference proteome</keyword>
<dbReference type="Pfam" id="PF00108">
    <property type="entry name" value="Thiolase_N"/>
    <property type="match status" value="1"/>
</dbReference>
<organism evidence="3 4">
    <name type="scientific">Gryllotalpicola reticulitermitis</name>
    <dbReference type="NCBI Taxonomy" id="1184153"/>
    <lineage>
        <taxon>Bacteria</taxon>
        <taxon>Bacillati</taxon>
        <taxon>Actinomycetota</taxon>
        <taxon>Actinomycetes</taxon>
        <taxon>Micrococcales</taxon>
        <taxon>Microbacteriaceae</taxon>
        <taxon>Gryllotalpicola</taxon>
    </lineage>
</organism>
<evidence type="ECO:0000313" key="4">
    <source>
        <dbReference type="Proteomes" id="UP001595900"/>
    </source>
</evidence>
<dbReference type="EC" id="2.3.1.-" evidence="3"/>
<comment type="caution">
    <text evidence="3">The sequence shown here is derived from an EMBL/GenBank/DDBJ whole genome shotgun (WGS) entry which is preliminary data.</text>
</comment>
<dbReference type="CDD" id="cd00829">
    <property type="entry name" value="SCP-x_thiolase"/>
    <property type="match status" value="1"/>
</dbReference>
<dbReference type="InterPro" id="IPR055140">
    <property type="entry name" value="Thiolase_C_2"/>
</dbReference>
<feature type="domain" description="Thiolase N-terminal" evidence="1">
    <location>
        <begin position="12"/>
        <end position="228"/>
    </location>
</feature>
<feature type="domain" description="Thiolase C-terminal" evidence="2">
    <location>
        <begin position="255"/>
        <end position="367"/>
    </location>
</feature>
<keyword evidence="3" id="KW-0012">Acyltransferase</keyword>
<reference evidence="4" key="1">
    <citation type="journal article" date="2019" name="Int. J. Syst. Evol. Microbiol.">
        <title>The Global Catalogue of Microorganisms (GCM) 10K type strain sequencing project: providing services to taxonomists for standard genome sequencing and annotation.</title>
        <authorList>
            <consortium name="The Broad Institute Genomics Platform"/>
            <consortium name="The Broad Institute Genome Sequencing Center for Infectious Disease"/>
            <person name="Wu L."/>
            <person name="Ma J."/>
        </authorList>
    </citation>
    <scope>NUCLEOTIDE SEQUENCE [LARGE SCALE GENOMIC DNA]</scope>
    <source>
        <strain evidence="4">CGMCC 1.10363</strain>
    </source>
</reference>
<evidence type="ECO:0000313" key="3">
    <source>
        <dbReference type="EMBL" id="MFC4241877.1"/>
    </source>
</evidence>
<dbReference type="EMBL" id="JBHSCN010000002">
    <property type="protein sequence ID" value="MFC4241877.1"/>
    <property type="molecule type" value="Genomic_DNA"/>
</dbReference>
<dbReference type="Proteomes" id="UP001595900">
    <property type="component" value="Unassembled WGS sequence"/>
</dbReference>
<dbReference type="InterPro" id="IPR020616">
    <property type="entry name" value="Thiolase_N"/>
</dbReference>
<keyword evidence="3" id="KW-0808">Transferase</keyword>
<evidence type="ECO:0000259" key="1">
    <source>
        <dbReference type="Pfam" id="PF00108"/>
    </source>
</evidence>
<accession>A0ABV8Q1N7</accession>
<dbReference type="PANTHER" id="PTHR42870:SF1">
    <property type="entry name" value="NON-SPECIFIC LIPID-TRANSFER PROTEIN-LIKE 2"/>
    <property type="match status" value="1"/>
</dbReference>
<dbReference type="RefSeq" id="WP_390226634.1">
    <property type="nucleotide sequence ID" value="NZ_JBHSCN010000002.1"/>
</dbReference>
<proteinExistence type="predicted"/>
<dbReference type="InterPro" id="IPR016039">
    <property type="entry name" value="Thiolase-like"/>
</dbReference>
<dbReference type="GO" id="GO:0016746">
    <property type="term" value="F:acyltransferase activity"/>
    <property type="evidence" value="ECO:0007669"/>
    <property type="project" value="UniProtKB-KW"/>
</dbReference>